<comment type="caution">
    <text evidence="2">The sequence shown here is derived from an EMBL/GenBank/DDBJ whole genome shotgun (WGS) entry which is preliminary data.</text>
</comment>
<organism evidence="2 3">
    <name type="scientific">Hanseniaspora opuntiae</name>
    <dbReference type="NCBI Taxonomy" id="211096"/>
    <lineage>
        <taxon>Eukaryota</taxon>
        <taxon>Fungi</taxon>
        <taxon>Dikarya</taxon>
        <taxon>Ascomycota</taxon>
        <taxon>Saccharomycotina</taxon>
        <taxon>Saccharomycetes</taxon>
        <taxon>Saccharomycodales</taxon>
        <taxon>Saccharomycodaceae</taxon>
        <taxon>Hanseniaspora</taxon>
    </lineage>
</organism>
<keyword evidence="1" id="KW-0812">Transmembrane</keyword>
<keyword evidence="3" id="KW-1185">Reference proteome</keyword>
<evidence type="ECO:0000256" key="1">
    <source>
        <dbReference type="SAM" id="Phobius"/>
    </source>
</evidence>
<evidence type="ECO:0000313" key="3">
    <source>
        <dbReference type="Proteomes" id="UP000095605"/>
    </source>
</evidence>
<gene>
    <name evidence="2" type="ORF">AWRI3578_g4056</name>
</gene>
<keyword evidence="1" id="KW-1133">Transmembrane helix</keyword>
<feature type="transmembrane region" description="Helical" evidence="1">
    <location>
        <begin position="23"/>
        <end position="42"/>
    </location>
</feature>
<protein>
    <submittedName>
        <fullName evidence="2">UPF0495 protein</fullName>
    </submittedName>
</protein>
<dbReference type="Proteomes" id="UP000095605">
    <property type="component" value="Unassembled WGS sequence"/>
</dbReference>
<dbReference type="InterPro" id="IPR010530">
    <property type="entry name" value="B12D"/>
</dbReference>
<sequence>MFRPTLRLLQESKKNKAPLPMELAPLFTACAVALCSLTYFSYKKLRYDEGLRIINNPNQSLLGDVVDLDSNTEVIDIHNKDTYKEAN</sequence>
<proteinExistence type="predicted"/>
<name>A0A1E5R331_9ASCO</name>
<dbReference type="Pfam" id="PF06522">
    <property type="entry name" value="B12D"/>
    <property type="match status" value="1"/>
</dbReference>
<dbReference type="EMBL" id="LPNL01000009">
    <property type="protein sequence ID" value="OEJ81309.1"/>
    <property type="molecule type" value="Genomic_DNA"/>
</dbReference>
<evidence type="ECO:0000313" key="2">
    <source>
        <dbReference type="EMBL" id="OEJ81309.1"/>
    </source>
</evidence>
<accession>A0A1E5R331</accession>
<reference evidence="3" key="1">
    <citation type="journal article" date="2016" name="Genome Announc.">
        <title>Genome sequences of three species of Hanseniaspora isolated from spontaneous wine fermentations.</title>
        <authorList>
            <person name="Sternes P.R."/>
            <person name="Lee D."/>
            <person name="Kutyna D.R."/>
            <person name="Borneman A.R."/>
        </authorList>
    </citation>
    <scope>NUCLEOTIDE SEQUENCE [LARGE SCALE GENOMIC DNA]</scope>
    <source>
        <strain evidence="3">AWRI3578</strain>
    </source>
</reference>
<keyword evidence="1" id="KW-0472">Membrane</keyword>
<dbReference type="AlphaFoldDB" id="A0A1E5R331"/>
<dbReference type="OrthoDB" id="202195at2759"/>